<dbReference type="PIRSF" id="PIRSF006603">
    <property type="entry name" value="DinF"/>
    <property type="match status" value="1"/>
</dbReference>
<dbReference type="Proteomes" id="UP000215137">
    <property type="component" value="Chromosome"/>
</dbReference>
<organism evidence="14 15">
    <name type="scientific">Cytobacillus kochii</name>
    <dbReference type="NCBI Taxonomy" id="859143"/>
    <lineage>
        <taxon>Bacteria</taxon>
        <taxon>Bacillati</taxon>
        <taxon>Bacillota</taxon>
        <taxon>Bacilli</taxon>
        <taxon>Bacillales</taxon>
        <taxon>Bacillaceae</taxon>
        <taxon>Cytobacillus</taxon>
    </lineage>
</organism>
<evidence type="ECO:0000313" key="15">
    <source>
        <dbReference type="Proteomes" id="UP000215137"/>
    </source>
</evidence>
<evidence type="ECO:0000256" key="13">
    <source>
        <dbReference type="SAM" id="Phobius"/>
    </source>
</evidence>
<evidence type="ECO:0000256" key="7">
    <source>
        <dbReference type="ARBA" id="ARBA00022475"/>
    </source>
</evidence>
<sequence>MYHAETWNEKIKLFLQVLWPIMVTQIGLYAMNLTDTMMSGRVGTDDLAGVAIGSNIWMPVFTGINGIMLAITPIVSHLLGQGKKEKISYSVTQALYLAAIIAVIILLIGIFFLEPILSLMSLAPNVEYIAFHYLLGLSIGIVPLFLYNVLRNFFDAQGFTQITMIITILAVPVNIFLNYCLVFGHFGFPRLGGVGAGYTTGFTYWFILIISILISFKIGKIRNYKIGKVWFKPSIKTWREQLSIGIPIGLTIFFESSIFAVVTLLVGMMFSTITVAANQVAFSFTSLLFMIPLSLSMAMTIMIGYSVGGRRLDNAKKYSLLGVIGGMAFMGFASIFLLFFKEQIAAIYSNDPQVILLAANFFVIAIFYQISDAAQAGLQGVLRGYKDVKIPFIIAFISYWVIGIPVGYGLAAFTELEAYGFWLGISVGLTAAAIGFYIRLKTIHHKEKEKQVGISELS</sequence>
<keyword evidence="11 13" id="KW-0472">Membrane</keyword>
<dbReference type="AlphaFoldDB" id="A0A248TJ24"/>
<feature type="transmembrane region" description="Helical" evidence="13">
    <location>
        <begin position="318"/>
        <end position="340"/>
    </location>
</feature>
<feature type="transmembrane region" description="Helical" evidence="13">
    <location>
        <begin position="242"/>
        <end position="270"/>
    </location>
</feature>
<evidence type="ECO:0000256" key="6">
    <source>
        <dbReference type="ARBA" id="ARBA00022449"/>
    </source>
</evidence>
<dbReference type="GO" id="GO:0042910">
    <property type="term" value="F:xenobiotic transmembrane transporter activity"/>
    <property type="evidence" value="ECO:0007669"/>
    <property type="project" value="InterPro"/>
</dbReference>
<proteinExistence type="inferred from homology"/>
<comment type="function">
    <text evidence="1">Multidrug efflux pump.</text>
</comment>
<feature type="transmembrane region" description="Helical" evidence="13">
    <location>
        <begin position="162"/>
        <end position="184"/>
    </location>
</feature>
<keyword evidence="7" id="KW-1003">Cell membrane</keyword>
<dbReference type="InterPro" id="IPR002528">
    <property type="entry name" value="MATE_fam"/>
</dbReference>
<feature type="transmembrane region" description="Helical" evidence="13">
    <location>
        <begin position="129"/>
        <end position="150"/>
    </location>
</feature>
<feature type="transmembrane region" description="Helical" evidence="13">
    <location>
        <begin position="390"/>
        <end position="413"/>
    </location>
</feature>
<keyword evidence="9 13" id="KW-1133">Transmembrane helix</keyword>
<dbReference type="PANTHER" id="PTHR43298">
    <property type="entry name" value="MULTIDRUG RESISTANCE PROTEIN NORM-RELATED"/>
    <property type="match status" value="1"/>
</dbReference>
<accession>A0A248TJ24</accession>
<feature type="transmembrane region" description="Helical" evidence="13">
    <location>
        <begin position="204"/>
        <end position="221"/>
    </location>
</feature>
<dbReference type="Pfam" id="PF01554">
    <property type="entry name" value="MatE"/>
    <property type="match status" value="2"/>
</dbReference>
<name>A0A248TJ24_9BACI</name>
<dbReference type="GO" id="GO:0015297">
    <property type="term" value="F:antiporter activity"/>
    <property type="evidence" value="ECO:0007669"/>
    <property type="project" value="UniProtKB-KW"/>
</dbReference>
<dbReference type="InterPro" id="IPR050222">
    <property type="entry name" value="MATE_MdtK"/>
</dbReference>
<evidence type="ECO:0000256" key="1">
    <source>
        <dbReference type="ARBA" id="ARBA00003408"/>
    </source>
</evidence>
<dbReference type="OrthoDB" id="9780160at2"/>
<feature type="transmembrane region" description="Helical" evidence="13">
    <location>
        <begin position="419"/>
        <end position="440"/>
    </location>
</feature>
<dbReference type="CDD" id="cd13131">
    <property type="entry name" value="MATE_NorM_like"/>
    <property type="match status" value="1"/>
</dbReference>
<protein>
    <recommendedName>
        <fullName evidence="4">Probable multidrug resistance protein NorM</fullName>
    </recommendedName>
    <alternativeName>
        <fullName evidence="12">Multidrug-efflux transporter</fullName>
    </alternativeName>
</protein>
<feature type="transmembrane region" description="Helical" evidence="13">
    <location>
        <begin position="12"/>
        <end position="31"/>
    </location>
</feature>
<evidence type="ECO:0000256" key="10">
    <source>
        <dbReference type="ARBA" id="ARBA00023065"/>
    </source>
</evidence>
<evidence type="ECO:0000256" key="9">
    <source>
        <dbReference type="ARBA" id="ARBA00022989"/>
    </source>
</evidence>
<dbReference type="InterPro" id="IPR048279">
    <property type="entry name" value="MdtK-like"/>
</dbReference>
<keyword evidence="10" id="KW-0406">Ion transport</keyword>
<keyword evidence="8 13" id="KW-0812">Transmembrane</keyword>
<evidence type="ECO:0000256" key="2">
    <source>
        <dbReference type="ARBA" id="ARBA00004651"/>
    </source>
</evidence>
<evidence type="ECO:0000256" key="4">
    <source>
        <dbReference type="ARBA" id="ARBA00020268"/>
    </source>
</evidence>
<keyword evidence="6" id="KW-0050">Antiport</keyword>
<feature type="transmembrane region" description="Helical" evidence="13">
    <location>
        <begin position="95"/>
        <end position="117"/>
    </location>
</feature>
<gene>
    <name evidence="14" type="ORF">CKF48_12625</name>
</gene>
<dbReference type="GO" id="GO:0005886">
    <property type="term" value="C:plasma membrane"/>
    <property type="evidence" value="ECO:0007669"/>
    <property type="project" value="UniProtKB-SubCell"/>
</dbReference>
<feature type="transmembrane region" description="Helical" evidence="13">
    <location>
        <begin position="56"/>
        <end position="75"/>
    </location>
</feature>
<evidence type="ECO:0000256" key="12">
    <source>
        <dbReference type="ARBA" id="ARBA00031636"/>
    </source>
</evidence>
<dbReference type="KEGG" id="bko:CKF48_12625"/>
<evidence type="ECO:0000313" key="14">
    <source>
        <dbReference type="EMBL" id="ASV68090.1"/>
    </source>
</evidence>
<dbReference type="GO" id="GO:0006811">
    <property type="term" value="P:monoatomic ion transport"/>
    <property type="evidence" value="ECO:0007669"/>
    <property type="project" value="UniProtKB-KW"/>
</dbReference>
<evidence type="ECO:0000256" key="3">
    <source>
        <dbReference type="ARBA" id="ARBA00010199"/>
    </source>
</evidence>
<feature type="transmembrane region" description="Helical" evidence="13">
    <location>
        <begin position="352"/>
        <end position="370"/>
    </location>
</feature>
<keyword evidence="15" id="KW-1185">Reference proteome</keyword>
<dbReference type="PANTHER" id="PTHR43298:SF2">
    <property type="entry name" value="FMN_FAD EXPORTER YEEO-RELATED"/>
    <property type="match status" value="1"/>
</dbReference>
<comment type="subcellular location">
    <subcellularLocation>
        <location evidence="2">Cell membrane</location>
        <topology evidence="2">Multi-pass membrane protein</topology>
    </subcellularLocation>
</comment>
<keyword evidence="5" id="KW-0813">Transport</keyword>
<feature type="transmembrane region" description="Helical" evidence="13">
    <location>
        <begin position="282"/>
        <end position="306"/>
    </location>
</feature>
<evidence type="ECO:0000256" key="5">
    <source>
        <dbReference type="ARBA" id="ARBA00022448"/>
    </source>
</evidence>
<evidence type="ECO:0000256" key="8">
    <source>
        <dbReference type="ARBA" id="ARBA00022692"/>
    </source>
</evidence>
<dbReference type="EMBL" id="CP022983">
    <property type="protein sequence ID" value="ASV68090.1"/>
    <property type="molecule type" value="Genomic_DNA"/>
</dbReference>
<dbReference type="RefSeq" id="WP_095371659.1">
    <property type="nucleotide sequence ID" value="NZ_CP022983.1"/>
</dbReference>
<comment type="similarity">
    <text evidence="3">Belongs to the multi antimicrobial extrusion (MATE) (TC 2.A.66.1) family.</text>
</comment>
<dbReference type="NCBIfam" id="TIGR00797">
    <property type="entry name" value="matE"/>
    <property type="match status" value="1"/>
</dbReference>
<reference evidence="14 15" key="1">
    <citation type="submission" date="2017-08" db="EMBL/GenBank/DDBJ databases">
        <title>Complete Genome Sequence of Bacillus kochii Oregon-R-modENCODE STRAIN BDGP4, isolated from Drosophila melanogaster gut.</title>
        <authorList>
            <person name="Wan K.H."/>
            <person name="Yu C."/>
            <person name="Park S."/>
            <person name="Hammonds A.S."/>
            <person name="Booth B.W."/>
            <person name="Celniker S.E."/>
        </authorList>
    </citation>
    <scope>NUCLEOTIDE SEQUENCE [LARGE SCALE GENOMIC DNA]</scope>
    <source>
        <strain evidence="14 15">BDGP4</strain>
    </source>
</reference>
<evidence type="ECO:0000256" key="11">
    <source>
        <dbReference type="ARBA" id="ARBA00023136"/>
    </source>
</evidence>